<organism evidence="4 5">
    <name type="scientific">Humicola insolens</name>
    <name type="common">Soft-rot fungus</name>
    <dbReference type="NCBI Taxonomy" id="85995"/>
    <lineage>
        <taxon>Eukaryota</taxon>
        <taxon>Fungi</taxon>
        <taxon>Dikarya</taxon>
        <taxon>Ascomycota</taxon>
        <taxon>Pezizomycotina</taxon>
        <taxon>Sordariomycetes</taxon>
        <taxon>Sordariomycetidae</taxon>
        <taxon>Sordariales</taxon>
        <taxon>Chaetomiaceae</taxon>
        <taxon>Mycothermus</taxon>
    </lineage>
</organism>
<evidence type="ECO:0000256" key="3">
    <source>
        <dbReference type="PROSITE-ProRule" id="PRU00023"/>
    </source>
</evidence>
<protein>
    <recommendedName>
        <fullName evidence="6">Ankyrin</fullName>
    </recommendedName>
</protein>
<feature type="repeat" description="ANK" evidence="3">
    <location>
        <begin position="272"/>
        <end position="300"/>
    </location>
</feature>
<proteinExistence type="predicted"/>
<evidence type="ECO:0008006" key="6">
    <source>
        <dbReference type="Google" id="ProtNLM"/>
    </source>
</evidence>
<evidence type="ECO:0000313" key="4">
    <source>
        <dbReference type="EMBL" id="KAL1840712.1"/>
    </source>
</evidence>
<dbReference type="PANTHER" id="PTHR24173">
    <property type="entry name" value="ANKYRIN REPEAT CONTAINING"/>
    <property type="match status" value="1"/>
</dbReference>
<gene>
    <name evidence="4" type="ORF">VTJ49DRAFT_207</name>
</gene>
<evidence type="ECO:0000313" key="5">
    <source>
        <dbReference type="Proteomes" id="UP001583172"/>
    </source>
</evidence>
<dbReference type="InterPro" id="IPR002110">
    <property type="entry name" value="Ankyrin_rpt"/>
</dbReference>
<evidence type="ECO:0000256" key="1">
    <source>
        <dbReference type="ARBA" id="ARBA00022737"/>
    </source>
</evidence>
<dbReference type="Proteomes" id="UP001583172">
    <property type="component" value="Unassembled WGS sequence"/>
</dbReference>
<reference evidence="4 5" key="1">
    <citation type="journal article" date="2024" name="Commun. Biol.">
        <title>Comparative genomic analysis of thermophilic fungi reveals convergent evolutionary adaptations and gene losses.</title>
        <authorList>
            <person name="Steindorff A.S."/>
            <person name="Aguilar-Pontes M.V."/>
            <person name="Robinson A.J."/>
            <person name="Andreopoulos B."/>
            <person name="LaButti K."/>
            <person name="Kuo A."/>
            <person name="Mondo S."/>
            <person name="Riley R."/>
            <person name="Otillar R."/>
            <person name="Haridas S."/>
            <person name="Lipzen A."/>
            <person name="Grimwood J."/>
            <person name="Schmutz J."/>
            <person name="Clum A."/>
            <person name="Reid I.D."/>
            <person name="Moisan M.C."/>
            <person name="Butler G."/>
            <person name="Nguyen T.T.M."/>
            <person name="Dewar K."/>
            <person name="Conant G."/>
            <person name="Drula E."/>
            <person name="Henrissat B."/>
            <person name="Hansel C."/>
            <person name="Singer S."/>
            <person name="Hutchinson M.I."/>
            <person name="de Vries R.P."/>
            <person name="Natvig D.O."/>
            <person name="Powell A.J."/>
            <person name="Tsang A."/>
            <person name="Grigoriev I.V."/>
        </authorList>
    </citation>
    <scope>NUCLEOTIDE SEQUENCE [LARGE SCALE GENOMIC DNA]</scope>
    <source>
        <strain evidence="4 5">CBS 620.91</strain>
    </source>
</reference>
<dbReference type="PROSITE" id="PS50088">
    <property type="entry name" value="ANK_REPEAT"/>
    <property type="match status" value="1"/>
</dbReference>
<sequence>METAHKKFGLEDLTTHDRNPGLASLAPQDLLLILEDAITTGNLDVVQDLTQQPELSTFLLQNRHGSQHVLNVAAYYSSPELLLWLLEKFTVHLPNPVQLETQALHVAIESENLPNIKLLLSHNLDIMASANLPDDFKDITPDKGNPHIPGLLRALRRWNADLMRFLVDDCGVRPPRKWPTHLDGLSDPGFAFAPRYILDKNNNNNNRSRALDIDELRGRFNVAVKPYLVSWPEAFCSGVCFAVHTGSPALVRVCLEAGGDPDGRPAQYPFHPLYEAVQRGKPEIVELLLQFGADPEPRVEYKRKEIEKLVGMKKVEEYFGVPWKEIVKSVREGEFGHKEAKKRRREE</sequence>
<name>A0ABR3VG89_HUMIN</name>
<dbReference type="PANTHER" id="PTHR24173:SF74">
    <property type="entry name" value="ANKYRIN REPEAT DOMAIN-CONTAINING PROTEIN 16"/>
    <property type="match status" value="1"/>
</dbReference>
<comment type="caution">
    <text evidence="4">The sequence shown here is derived from an EMBL/GenBank/DDBJ whole genome shotgun (WGS) entry which is preliminary data.</text>
</comment>
<dbReference type="SUPFAM" id="SSF48403">
    <property type="entry name" value="Ankyrin repeat"/>
    <property type="match status" value="1"/>
</dbReference>
<dbReference type="InterPro" id="IPR036770">
    <property type="entry name" value="Ankyrin_rpt-contain_sf"/>
</dbReference>
<keyword evidence="5" id="KW-1185">Reference proteome</keyword>
<dbReference type="EMBL" id="JAZGSY010000102">
    <property type="protein sequence ID" value="KAL1840712.1"/>
    <property type="molecule type" value="Genomic_DNA"/>
</dbReference>
<evidence type="ECO:0000256" key="2">
    <source>
        <dbReference type="ARBA" id="ARBA00023043"/>
    </source>
</evidence>
<dbReference type="SMART" id="SM00248">
    <property type="entry name" value="ANK"/>
    <property type="match status" value="3"/>
</dbReference>
<dbReference type="Pfam" id="PF00023">
    <property type="entry name" value="Ank"/>
    <property type="match status" value="1"/>
</dbReference>
<keyword evidence="1" id="KW-0677">Repeat</keyword>
<accession>A0ABR3VG89</accession>
<dbReference type="PROSITE" id="PS50297">
    <property type="entry name" value="ANK_REP_REGION"/>
    <property type="match status" value="1"/>
</dbReference>
<keyword evidence="2 3" id="KW-0040">ANK repeat</keyword>
<dbReference type="Gene3D" id="1.25.40.20">
    <property type="entry name" value="Ankyrin repeat-containing domain"/>
    <property type="match status" value="2"/>
</dbReference>